<comment type="subunit">
    <text evidence="5">Binds ribosomal protein uS19.</text>
</comment>
<keyword evidence="1 5" id="KW-0963">Cytoplasm</keyword>
<name>A0A1N7J261_9CORY</name>
<dbReference type="GO" id="GO:0005840">
    <property type="term" value="C:ribosome"/>
    <property type="evidence" value="ECO:0007669"/>
    <property type="project" value="InterPro"/>
</dbReference>
<dbReference type="EMBL" id="FTOF01000003">
    <property type="protein sequence ID" value="SIS43336.1"/>
    <property type="molecule type" value="Genomic_DNA"/>
</dbReference>
<organism evidence="8 9">
    <name type="scientific">Corynebacterium appendicis CIP 107643</name>
    <dbReference type="NCBI Taxonomy" id="1161099"/>
    <lineage>
        <taxon>Bacteria</taxon>
        <taxon>Bacillati</taxon>
        <taxon>Actinomycetota</taxon>
        <taxon>Actinomycetes</taxon>
        <taxon>Mycobacteriales</taxon>
        <taxon>Corynebacteriaceae</taxon>
        <taxon>Corynebacterium</taxon>
    </lineage>
</organism>
<evidence type="ECO:0000313" key="8">
    <source>
        <dbReference type="EMBL" id="SIS43336.1"/>
    </source>
</evidence>
<dbReference type="GO" id="GO:0005737">
    <property type="term" value="C:cytoplasm"/>
    <property type="evidence" value="ECO:0007669"/>
    <property type="project" value="UniProtKB-SubCell"/>
</dbReference>
<accession>A0A1N7J261</accession>
<protein>
    <recommendedName>
        <fullName evidence="5">Ribosome maturation factor RimM</fullName>
    </recommendedName>
</protein>
<dbReference type="InterPro" id="IPR036976">
    <property type="entry name" value="RimM_N_sf"/>
</dbReference>
<dbReference type="InterPro" id="IPR002676">
    <property type="entry name" value="RimM_N"/>
</dbReference>
<evidence type="ECO:0000313" key="9">
    <source>
        <dbReference type="Proteomes" id="UP000186292"/>
    </source>
</evidence>
<keyword evidence="3 5" id="KW-0698">rRNA processing</keyword>
<comment type="subcellular location">
    <subcellularLocation>
        <location evidence="5">Cytoplasm</location>
    </subcellularLocation>
</comment>
<dbReference type="InterPro" id="IPR011033">
    <property type="entry name" value="PRC_barrel-like_sf"/>
</dbReference>
<keyword evidence="9" id="KW-1185">Reference proteome</keyword>
<dbReference type="RefSeq" id="WP_076598775.1">
    <property type="nucleotide sequence ID" value="NZ_CP046976.1"/>
</dbReference>
<keyword evidence="2 5" id="KW-0690">Ribosome biogenesis</keyword>
<dbReference type="Gene3D" id="2.40.30.60">
    <property type="entry name" value="RimM"/>
    <property type="match status" value="1"/>
</dbReference>
<evidence type="ECO:0000259" key="7">
    <source>
        <dbReference type="Pfam" id="PF24986"/>
    </source>
</evidence>
<comment type="domain">
    <text evidence="5">The PRC barrel domain binds ribosomal protein uS19.</text>
</comment>
<dbReference type="NCBIfam" id="TIGR02273">
    <property type="entry name" value="16S_RimM"/>
    <property type="match status" value="1"/>
</dbReference>
<dbReference type="SUPFAM" id="SSF50447">
    <property type="entry name" value="Translation proteins"/>
    <property type="match status" value="1"/>
</dbReference>
<keyword evidence="4 5" id="KW-0143">Chaperone</keyword>
<dbReference type="Pfam" id="PF24986">
    <property type="entry name" value="PRC_RimM"/>
    <property type="match status" value="1"/>
</dbReference>
<dbReference type="GO" id="GO:0043022">
    <property type="term" value="F:ribosome binding"/>
    <property type="evidence" value="ECO:0007669"/>
    <property type="project" value="InterPro"/>
</dbReference>
<evidence type="ECO:0000256" key="4">
    <source>
        <dbReference type="ARBA" id="ARBA00023186"/>
    </source>
</evidence>
<evidence type="ECO:0000256" key="3">
    <source>
        <dbReference type="ARBA" id="ARBA00022552"/>
    </source>
</evidence>
<comment type="similarity">
    <text evidence="5">Belongs to the RimM family.</text>
</comment>
<dbReference type="InterPro" id="IPR056792">
    <property type="entry name" value="PRC_RimM"/>
</dbReference>
<dbReference type="GO" id="GO:0042274">
    <property type="term" value="P:ribosomal small subunit biogenesis"/>
    <property type="evidence" value="ECO:0007669"/>
    <property type="project" value="UniProtKB-UniRule"/>
</dbReference>
<evidence type="ECO:0000256" key="5">
    <source>
        <dbReference type="HAMAP-Rule" id="MF_00014"/>
    </source>
</evidence>
<feature type="domain" description="RimM N-terminal" evidence="6">
    <location>
        <begin position="5"/>
        <end position="83"/>
    </location>
</feature>
<comment type="function">
    <text evidence="5">An accessory protein needed during the final step in the assembly of 30S ribosomal subunit, possibly for assembly of the head region. Essential for efficient processing of 16S rRNA. May be needed both before and after RbfA during the maturation of 16S rRNA. It has affinity for free ribosomal 30S subunits but not for 70S ribosomes.</text>
</comment>
<dbReference type="Gene3D" id="2.30.30.240">
    <property type="entry name" value="PRC-barrel domain"/>
    <property type="match status" value="1"/>
</dbReference>
<dbReference type="InterPro" id="IPR009000">
    <property type="entry name" value="Transl_B-barrel_sf"/>
</dbReference>
<sequence>MEIRIGRVVKSHGVRGEVVVEPLADDEDVFFAAGEVLHGRQAGKEQDLTVASVRPHQKRLLVTFEEVADRTAADSLRGTQFFAEPLERDEDSDEYYDHELIGLRVLVGGSHIGDVTGVTTMPNRKLLEVDYNGKEVLIPFVMDIVPEIDLGEGYLVATPPEGLLEL</sequence>
<feature type="domain" description="Ribosome maturation factor RimM PRC barrel" evidence="7">
    <location>
        <begin position="98"/>
        <end position="163"/>
    </location>
</feature>
<evidence type="ECO:0000256" key="2">
    <source>
        <dbReference type="ARBA" id="ARBA00022517"/>
    </source>
</evidence>
<dbReference type="Proteomes" id="UP000186292">
    <property type="component" value="Unassembled WGS sequence"/>
</dbReference>
<dbReference type="OrthoDB" id="5381335at2"/>
<dbReference type="Pfam" id="PF01782">
    <property type="entry name" value="RimM"/>
    <property type="match status" value="1"/>
</dbReference>
<dbReference type="SUPFAM" id="SSF50346">
    <property type="entry name" value="PRC-barrel domain"/>
    <property type="match status" value="1"/>
</dbReference>
<proteinExistence type="inferred from homology"/>
<gene>
    <name evidence="5" type="primary">rimM</name>
    <name evidence="8" type="ORF">SAMN05444817_103163</name>
</gene>
<dbReference type="PANTHER" id="PTHR33692:SF1">
    <property type="entry name" value="RIBOSOME MATURATION FACTOR RIMM"/>
    <property type="match status" value="1"/>
</dbReference>
<evidence type="ECO:0000256" key="1">
    <source>
        <dbReference type="ARBA" id="ARBA00022490"/>
    </source>
</evidence>
<evidence type="ECO:0000259" key="6">
    <source>
        <dbReference type="Pfam" id="PF01782"/>
    </source>
</evidence>
<dbReference type="AlphaFoldDB" id="A0A1N7J261"/>
<dbReference type="HAMAP" id="MF_00014">
    <property type="entry name" value="Ribosome_mat_RimM"/>
    <property type="match status" value="1"/>
</dbReference>
<reference evidence="9" key="1">
    <citation type="submission" date="2017-01" db="EMBL/GenBank/DDBJ databases">
        <authorList>
            <person name="Varghese N."/>
            <person name="Submissions S."/>
        </authorList>
    </citation>
    <scope>NUCLEOTIDE SEQUENCE [LARGE SCALE GENOMIC DNA]</scope>
    <source>
        <strain evidence="9">DSM 44531</strain>
    </source>
</reference>
<dbReference type="STRING" id="1161099.SAMN05444817_103163"/>
<dbReference type="GO" id="GO:0006364">
    <property type="term" value="P:rRNA processing"/>
    <property type="evidence" value="ECO:0007669"/>
    <property type="project" value="UniProtKB-UniRule"/>
</dbReference>
<dbReference type="PANTHER" id="PTHR33692">
    <property type="entry name" value="RIBOSOME MATURATION FACTOR RIMM"/>
    <property type="match status" value="1"/>
</dbReference>
<dbReference type="InterPro" id="IPR011961">
    <property type="entry name" value="RimM"/>
</dbReference>